<evidence type="ECO:0008006" key="4">
    <source>
        <dbReference type="Google" id="ProtNLM"/>
    </source>
</evidence>
<evidence type="ECO:0000313" key="3">
    <source>
        <dbReference type="Proteomes" id="UP000029843"/>
    </source>
</evidence>
<sequence length="86" mass="9925" precursor="true">MKILILITLSTLLFACSNTQNEDNQSQLTAAQIKSGYECRSIKLSGSHIRKKVCDTTAEREYKKEHAEEFTRKMRDERISASNQTW</sequence>
<protein>
    <recommendedName>
        <fullName evidence="4">Lipoprotein</fullName>
    </recommendedName>
</protein>
<feature type="signal peptide" evidence="1">
    <location>
        <begin position="1"/>
        <end position="21"/>
    </location>
</feature>
<proteinExistence type="predicted"/>
<dbReference type="AlphaFoldDB" id="A0A099KIF9"/>
<evidence type="ECO:0000313" key="2">
    <source>
        <dbReference type="EMBL" id="KGJ90131.1"/>
    </source>
</evidence>
<organism evidence="2 3">
    <name type="scientific">Colwellia psychrerythraea</name>
    <name type="common">Vibrio psychroerythus</name>
    <dbReference type="NCBI Taxonomy" id="28229"/>
    <lineage>
        <taxon>Bacteria</taxon>
        <taxon>Pseudomonadati</taxon>
        <taxon>Pseudomonadota</taxon>
        <taxon>Gammaproteobacteria</taxon>
        <taxon>Alteromonadales</taxon>
        <taxon>Colwelliaceae</taxon>
        <taxon>Colwellia</taxon>
    </lineage>
</organism>
<dbReference type="EMBL" id="JQED01000037">
    <property type="protein sequence ID" value="KGJ90131.1"/>
    <property type="molecule type" value="Genomic_DNA"/>
</dbReference>
<reference evidence="2 3" key="1">
    <citation type="submission" date="2014-08" db="EMBL/GenBank/DDBJ databases">
        <title>Genomic and Phenotypic Diversity of Colwellia psychrerythraea strains from Disparate Marine Basins.</title>
        <authorList>
            <person name="Techtmann S.M."/>
            <person name="Stelling S.C."/>
            <person name="Utturkar S.M."/>
            <person name="Alshibli N."/>
            <person name="Harris A."/>
            <person name="Brown S.D."/>
            <person name="Hazen T.C."/>
        </authorList>
    </citation>
    <scope>NUCLEOTIDE SEQUENCE [LARGE SCALE GENOMIC DNA]</scope>
    <source>
        <strain evidence="2 3">ND2E</strain>
    </source>
</reference>
<evidence type="ECO:0000256" key="1">
    <source>
        <dbReference type="SAM" id="SignalP"/>
    </source>
</evidence>
<dbReference type="Proteomes" id="UP000029843">
    <property type="component" value="Unassembled WGS sequence"/>
</dbReference>
<name>A0A099KIF9_COLPS</name>
<gene>
    <name evidence="2" type="ORF">ND2E_3687</name>
</gene>
<dbReference type="OrthoDB" id="6387565at2"/>
<feature type="chain" id="PRO_5001948677" description="Lipoprotein" evidence="1">
    <location>
        <begin position="22"/>
        <end position="86"/>
    </location>
</feature>
<keyword evidence="1" id="KW-0732">Signal</keyword>
<dbReference type="RefSeq" id="WP_033094512.1">
    <property type="nucleotide sequence ID" value="NZ_JQED01000037.1"/>
</dbReference>
<dbReference type="PROSITE" id="PS51257">
    <property type="entry name" value="PROKAR_LIPOPROTEIN"/>
    <property type="match status" value="1"/>
</dbReference>
<accession>A0A099KIF9</accession>
<comment type="caution">
    <text evidence="2">The sequence shown here is derived from an EMBL/GenBank/DDBJ whole genome shotgun (WGS) entry which is preliminary data.</text>
</comment>